<dbReference type="PIRSF" id="PIRSF005644">
    <property type="entry name" value="Hdrgns_mtr_HypE"/>
    <property type="match status" value="1"/>
</dbReference>
<accession>A0A845QXM1</accession>
<evidence type="ECO:0000259" key="2">
    <source>
        <dbReference type="Pfam" id="PF00586"/>
    </source>
</evidence>
<reference evidence="4 5" key="1">
    <citation type="submission" date="2018-08" db="EMBL/GenBank/DDBJ databases">
        <title>Murine metabolic-syndrome-specific gut microbial biobank.</title>
        <authorList>
            <person name="Liu C."/>
        </authorList>
    </citation>
    <scope>NUCLEOTIDE SEQUENCE [LARGE SCALE GENOMIC DNA]</scope>
    <source>
        <strain evidence="4 5">583</strain>
    </source>
</reference>
<dbReference type="Gene3D" id="3.30.1330.10">
    <property type="entry name" value="PurM-like, N-terminal domain"/>
    <property type="match status" value="1"/>
</dbReference>
<dbReference type="PANTHER" id="PTHR30303">
    <property type="entry name" value="HYDROGENASE ISOENZYMES FORMATION PROTEIN HYPE"/>
    <property type="match status" value="1"/>
</dbReference>
<feature type="domain" description="PurM-like N-terminal" evidence="2">
    <location>
        <begin position="33"/>
        <end position="138"/>
    </location>
</feature>
<dbReference type="SUPFAM" id="SSF56042">
    <property type="entry name" value="PurM C-terminal domain-like"/>
    <property type="match status" value="1"/>
</dbReference>
<evidence type="ECO:0000259" key="3">
    <source>
        <dbReference type="Pfam" id="PF02769"/>
    </source>
</evidence>
<feature type="domain" description="PurM-like C-terminal" evidence="3">
    <location>
        <begin position="152"/>
        <end position="303"/>
    </location>
</feature>
<evidence type="ECO:0000256" key="1">
    <source>
        <dbReference type="ARBA" id="ARBA00006243"/>
    </source>
</evidence>
<dbReference type="GO" id="GO:0051604">
    <property type="term" value="P:protein maturation"/>
    <property type="evidence" value="ECO:0007669"/>
    <property type="project" value="TreeGrafter"/>
</dbReference>
<dbReference type="InterPro" id="IPR036921">
    <property type="entry name" value="PurM-like_N_sf"/>
</dbReference>
<dbReference type="InterPro" id="IPR010918">
    <property type="entry name" value="PurM-like_C_dom"/>
</dbReference>
<keyword evidence="5" id="KW-1185">Reference proteome</keyword>
<dbReference type="CDD" id="cd06061">
    <property type="entry name" value="PurM-like1"/>
    <property type="match status" value="1"/>
</dbReference>
<dbReference type="InterPro" id="IPR016188">
    <property type="entry name" value="PurM-like_N"/>
</dbReference>
<proteinExistence type="inferred from homology"/>
<dbReference type="RefSeq" id="WP_160197696.1">
    <property type="nucleotide sequence ID" value="NZ_QXXA01000011.1"/>
</dbReference>
<protein>
    <submittedName>
        <fullName evidence="4">AIR synthase</fullName>
    </submittedName>
</protein>
<dbReference type="EMBL" id="QXXA01000011">
    <property type="protein sequence ID" value="NBI07225.1"/>
    <property type="molecule type" value="Genomic_DNA"/>
</dbReference>
<dbReference type="PANTHER" id="PTHR30303:SF4">
    <property type="entry name" value="HYDROGENASE EXPRESSION_FORMATION PROTEIN HYPE"/>
    <property type="match status" value="1"/>
</dbReference>
<dbReference type="SUPFAM" id="SSF55326">
    <property type="entry name" value="PurM N-terminal domain-like"/>
    <property type="match status" value="1"/>
</dbReference>
<dbReference type="Gene3D" id="3.90.650.10">
    <property type="entry name" value="PurM-like C-terminal domain"/>
    <property type="match status" value="1"/>
</dbReference>
<comment type="caution">
    <text evidence="4">The sequence shown here is derived from an EMBL/GenBank/DDBJ whole genome shotgun (WGS) entry which is preliminary data.</text>
</comment>
<comment type="similarity">
    <text evidence="1">Belongs to the HypE family.</text>
</comment>
<dbReference type="Pfam" id="PF02769">
    <property type="entry name" value="AIRS_C"/>
    <property type="match status" value="1"/>
</dbReference>
<evidence type="ECO:0000313" key="5">
    <source>
        <dbReference type="Proteomes" id="UP000467132"/>
    </source>
</evidence>
<name>A0A845QXM1_9CLOT</name>
<dbReference type="OrthoDB" id="153904at2"/>
<gene>
    <name evidence="4" type="ORF">D3Z33_10225</name>
</gene>
<sequence length="324" mass="35546">MKIGKLPNELLENLVFKLLENKRTDIITRGAVGEDSAVIDFDKYACVVSTDPITGASKNIGKLAIHISANDVASNGAEPVGILLTILAPPNTTKQEIENIMIDASNTAKELNIDIIGGHTEITNAVNKIVINSTAIGKQLKEKTLDSKKVERGYKVILTKKIAIEGTSIIAEDIEDKLRNNIDDNLIQEAKNLMKNISVVKEGMIAGNIGVEYMHDITEGGLFGAIYEASQAIDKGIRIYKDQIKLEKSTEIICNELDIDPYRLIASGSLIIITDNEKAENILKKFKEAQIESSIIGEVIDDGVFLDNERIDPPESDELYKVIE</sequence>
<organism evidence="4 5">
    <name type="scientific">Senegalia massiliensis</name>
    <dbReference type="NCBI Taxonomy" id="1720316"/>
    <lineage>
        <taxon>Bacteria</taxon>
        <taxon>Bacillati</taxon>
        <taxon>Bacillota</taxon>
        <taxon>Clostridia</taxon>
        <taxon>Eubacteriales</taxon>
        <taxon>Clostridiaceae</taxon>
        <taxon>Senegalia</taxon>
    </lineage>
</organism>
<evidence type="ECO:0000313" key="4">
    <source>
        <dbReference type="EMBL" id="NBI07225.1"/>
    </source>
</evidence>
<dbReference type="Pfam" id="PF00586">
    <property type="entry name" value="AIRS"/>
    <property type="match status" value="1"/>
</dbReference>
<dbReference type="InterPro" id="IPR036676">
    <property type="entry name" value="PurM-like_C_sf"/>
</dbReference>
<dbReference type="InterPro" id="IPR011854">
    <property type="entry name" value="HypE"/>
</dbReference>
<dbReference type="AlphaFoldDB" id="A0A845QXM1"/>
<dbReference type="Proteomes" id="UP000467132">
    <property type="component" value="Unassembled WGS sequence"/>
</dbReference>